<dbReference type="InterPro" id="IPR036291">
    <property type="entry name" value="NAD(P)-bd_dom_sf"/>
</dbReference>
<comment type="similarity">
    <text evidence="1">Belongs to the short-chain dehydrogenases/reductases (SDR) family.</text>
</comment>
<sequence>MEFKIAGKSALVIGASRGLGRKIALTLAEEGAKVGVIARSKPEIEQLVEVMGGESQGHWGIIQDLMPTNVPTQIAQDIISRNFPIDIIIHNLGGTLAIRDPFCSIEEWQAVWRLNFEIAAEFNRLLIPPMQEQQWGRVIHISSIAANLSRGSLPYCTVKAALNAYTKNLGATLAADGVTITAIMPGAIRHKGSHWDKVAQDNPQRVADFLEQRLAIKRFASVDEISDFVVFLCSQQASFFTGAIIPIDGGSW</sequence>
<dbReference type="PANTHER" id="PTHR42879">
    <property type="entry name" value="3-OXOACYL-(ACYL-CARRIER-PROTEIN) REDUCTASE"/>
    <property type="match status" value="1"/>
</dbReference>
<dbReference type="Proteomes" id="UP000018198">
    <property type="component" value="Unassembled WGS sequence"/>
</dbReference>
<evidence type="ECO:0000256" key="1">
    <source>
        <dbReference type="ARBA" id="ARBA00006484"/>
    </source>
</evidence>
<comment type="caution">
    <text evidence="2">The sequence shown here is derived from an EMBL/GenBank/DDBJ whole genome shotgun (WGS) entry which is preliminary data.</text>
</comment>
<evidence type="ECO:0000313" key="3">
    <source>
        <dbReference type="Proteomes" id="UP000018198"/>
    </source>
</evidence>
<accession>T2JFY7</accession>
<dbReference type="EMBL" id="CAQM01000807">
    <property type="protein sequence ID" value="CCQ64036.1"/>
    <property type="molecule type" value="Genomic_DNA"/>
</dbReference>
<reference evidence="2 3" key="1">
    <citation type="submission" date="2013-01" db="EMBL/GenBank/DDBJ databases">
        <authorList>
            <person name="Bench S."/>
        </authorList>
    </citation>
    <scope>NUCLEOTIDE SEQUENCE [LARGE SCALE GENOMIC DNA]</scope>
    <source>
        <strain evidence="2 3">WH 0401</strain>
    </source>
</reference>
<name>T2JFY7_CROWT</name>
<dbReference type="RefSeq" id="WP_021836832.1">
    <property type="nucleotide sequence ID" value="NZ_CAQM01000807.1"/>
</dbReference>
<dbReference type="InterPro" id="IPR050259">
    <property type="entry name" value="SDR"/>
</dbReference>
<reference evidence="2 3" key="2">
    <citation type="submission" date="2013-09" db="EMBL/GenBank/DDBJ databases">
        <title>Whole genome comparison of six Crocosphaera watsonii strains with differing phenotypes.</title>
        <authorList>
            <person name="Bench S.R."/>
            <person name="Heller P."/>
            <person name="Frank I."/>
            <person name="Arciniega M."/>
            <person name="Shilova I.N."/>
            <person name="Zehr J.P."/>
        </authorList>
    </citation>
    <scope>NUCLEOTIDE SEQUENCE [LARGE SCALE GENOMIC DNA]</scope>
    <source>
        <strain evidence="2 3">WH 0401</strain>
    </source>
</reference>
<evidence type="ECO:0000313" key="2">
    <source>
        <dbReference type="EMBL" id="CCQ64036.1"/>
    </source>
</evidence>
<proteinExistence type="inferred from homology"/>
<dbReference type="Gene3D" id="3.40.50.720">
    <property type="entry name" value="NAD(P)-binding Rossmann-like Domain"/>
    <property type="match status" value="1"/>
</dbReference>
<dbReference type="PRINTS" id="PR00080">
    <property type="entry name" value="SDRFAMILY"/>
</dbReference>
<organism evidence="2 3">
    <name type="scientific">Crocosphaera watsonii WH 0401</name>
    <dbReference type="NCBI Taxonomy" id="555881"/>
    <lineage>
        <taxon>Bacteria</taxon>
        <taxon>Bacillati</taxon>
        <taxon>Cyanobacteriota</taxon>
        <taxon>Cyanophyceae</taxon>
        <taxon>Oscillatoriophycideae</taxon>
        <taxon>Chroococcales</taxon>
        <taxon>Aphanothecaceae</taxon>
        <taxon>Crocosphaera</taxon>
    </lineage>
</organism>
<dbReference type="PRINTS" id="PR00081">
    <property type="entry name" value="GDHRDH"/>
</dbReference>
<protein>
    <submittedName>
        <fullName evidence="2">FabG-like protein</fullName>
    </submittedName>
</protein>
<dbReference type="AlphaFoldDB" id="T2JFY7"/>
<dbReference type="Pfam" id="PF13561">
    <property type="entry name" value="adh_short_C2"/>
    <property type="match status" value="1"/>
</dbReference>
<dbReference type="InterPro" id="IPR002347">
    <property type="entry name" value="SDR_fam"/>
</dbReference>
<dbReference type="SUPFAM" id="SSF51735">
    <property type="entry name" value="NAD(P)-binding Rossmann-fold domains"/>
    <property type="match status" value="1"/>
</dbReference>
<gene>
    <name evidence="2" type="ORF">CWATWH0401_1115</name>
</gene>
<dbReference type="PANTHER" id="PTHR42879:SF2">
    <property type="entry name" value="3-OXOACYL-[ACYL-CARRIER-PROTEIN] REDUCTASE FABG"/>
    <property type="match status" value="1"/>
</dbReference>